<name>A0AAE9Z7A6_9GAMM</name>
<evidence type="ECO:0000313" key="1">
    <source>
        <dbReference type="EMBL" id="WDE08076.1"/>
    </source>
</evidence>
<keyword evidence="2" id="KW-1185">Reference proteome</keyword>
<organism evidence="1 2">
    <name type="scientific">Thalassomonas viridans</name>
    <dbReference type="NCBI Taxonomy" id="137584"/>
    <lineage>
        <taxon>Bacteria</taxon>
        <taxon>Pseudomonadati</taxon>
        <taxon>Pseudomonadota</taxon>
        <taxon>Gammaproteobacteria</taxon>
        <taxon>Alteromonadales</taxon>
        <taxon>Colwelliaceae</taxon>
        <taxon>Thalassomonas</taxon>
    </lineage>
</organism>
<dbReference type="KEGG" id="tvd:SG34_014945"/>
<reference evidence="1 2" key="1">
    <citation type="journal article" date="2015" name="Genome Announc.">
        <title>Draft Genome Sequences of Marine Isolates of Thalassomonas viridans and Thalassomonas actiniarum.</title>
        <authorList>
            <person name="Olonade I."/>
            <person name="van Zyl L.J."/>
            <person name="Trindade M."/>
        </authorList>
    </citation>
    <scope>NUCLEOTIDE SEQUENCE [LARGE SCALE GENOMIC DNA]</scope>
    <source>
        <strain evidence="1 2">XOM25</strain>
    </source>
</reference>
<dbReference type="AlphaFoldDB" id="A0AAE9Z7A6"/>
<accession>A0AAE9Z7A6</accession>
<reference evidence="1 2" key="2">
    <citation type="journal article" date="2022" name="Mar. Drugs">
        <title>Bioassay-Guided Fractionation Leads to the Detection of Cholic Acid Generated by the Rare Thalassomonas sp.</title>
        <authorList>
            <person name="Pheiffer F."/>
            <person name="Schneider Y.K."/>
            <person name="Hansen E.H."/>
            <person name="Andersen J.H."/>
            <person name="Isaksson J."/>
            <person name="Busche T."/>
            <person name="R C."/>
            <person name="Kalinowski J."/>
            <person name="Zyl L.V."/>
            <person name="Trindade M."/>
        </authorList>
    </citation>
    <scope>NUCLEOTIDE SEQUENCE [LARGE SCALE GENOMIC DNA]</scope>
    <source>
        <strain evidence="1 2">XOM25</strain>
    </source>
</reference>
<gene>
    <name evidence="1" type="ORF">SG34_014945</name>
</gene>
<dbReference type="Proteomes" id="UP000032352">
    <property type="component" value="Chromosome"/>
</dbReference>
<dbReference type="RefSeq" id="WP_044840116.1">
    <property type="nucleotide sequence ID" value="NZ_CP059733.1"/>
</dbReference>
<protein>
    <submittedName>
        <fullName evidence="1">Uncharacterized protein</fullName>
    </submittedName>
</protein>
<dbReference type="EMBL" id="CP059733">
    <property type="protein sequence ID" value="WDE08076.1"/>
    <property type="molecule type" value="Genomic_DNA"/>
</dbReference>
<evidence type="ECO:0000313" key="2">
    <source>
        <dbReference type="Proteomes" id="UP000032352"/>
    </source>
</evidence>
<sequence>MTQDQLKEELHATYMKYYVEGFKTNNVGLIDQMVKYPLTYLKEGKMSLCEQYPIDPRQLKAEKAWDHSSDWQFEIKGINDKEAHAVAFAVRRRADGSKIESVHGFYAFTRTSDGWKMYALADITF</sequence>
<proteinExistence type="predicted"/>